<reference evidence="1" key="1">
    <citation type="submission" date="2025-08" db="UniProtKB">
        <authorList>
            <consortium name="Ensembl"/>
        </authorList>
    </citation>
    <scope>IDENTIFICATION</scope>
</reference>
<organism evidence="1 2">
    <name type="scientific">Pavo cristatus</name>
    <name type="common">Indian peafowl</name>
    <name type="synonym">Blue peafowl</name>
    <dbReference type="NCBI Taxonomy" id="9049"/>
    <lineage>
        <taxon>Eukaryota</taxon>
        <taxon>Metazoa</taxon>
        <taxon>Chordata</taxon>
        <taxon>Craniata</taxon>
        <taxon>Vertebrata</taxon>
        <taxon>Euteleostomi</taxon>
        <taxon>Archelosauria</taxon>
        <taxon>Archosauria</taxon>
        <taxon>Dinosauria</taxon>
        <taxon>Saurischia</taxon>
        <taxon>Theropoda</taxon>
        <taxon>Coelurosauria</taxon>
        <taxon>Aves</taxon>
        <taxon>Neognathae</taxon>
        <taxon>Galloanserae</taxon>
        <taxon>Galliformes</taxon>
        <taxon>Phasianidae</taxon>
        <taxon>Phasianinae</taxon>
        <taxon>Pavo</taxon>
    </lineage>
</organism>
<reference evidence="1" key="2">
    <citation type="submission" date="2025-09" db="UniProtKB">
        <authorList>
            <consortium name="Ensembl"/>
        </authorList>
    </citation>
    <scope>IDENTIFICATION</scope>
</reference>
<name>A0A8C9FVT8_PAVCR</name>
<protein>
    <submittedName>
        <fullName evidence="1">Uncharacterized protein</fullName>
    </submittedName>
</protein>
<evidence type="ECO:0000313" key="2">
    <source>
        <dbReference type="Proteomes" id="UP000694428"/>
    </source>
</evidence>
<dbReference type="Proteomes" id="UP000694428">
    <property type="component" value="Unplaced"/>
</dbReference>
<keyword evidence="2" id="KW-1185">Reference proteome</keyword>
<accession>A0A8C9FVT8</accession>
<proteinExistence type="predicted"/>
<evidence type="ECO:0000313" key="1">
    <source>
        <dbReference type="Ensembl" id="ENSPSTP00000020860.1"/>
    </source>
</evidence>
<dbReference type="Ensembl" id="ENSPSTT00000021883.1">
    <property type="protein sequence ID" value="ENSPSTP00000020860.1"/>
    <property type="gene ID" value="ENSPSTG00000015167.1"/>
</dbReference>
<sequence>MERAVLFCSPPDSGCHSCVALQAMTLSLLMYPMLRSLALQLHSAITGSYISGTHSILFSLLCSRLPKTLPVLCKSGAF</sequence>
<dbReference type="AlphaFoldDB" id="A0A8C9FVT8"/>